<evidence type="ECO:0000313" key="1">
    <source>
        <dbReference type="EMBL" id="GKV02823.1"/>
    </source>
</evidence>
<dbReference type="Proteomes" id="UP001054252">
    <property type="component" value="Unassembled WGS sequence"/>
</dbReference>
<accession>A0AAV5IUF3</accession>
<protein>
    <submittedName>
        <fullName evidence="1">Uncharacterized protein</fullName>
    </submittedName>
</protein>
<reference evidence="1 2" key="1">
    <citation type="journal article" date="2021" name="Commun. Biol.">
        <title>The genome of Shorea leprosula (Dipterocarpaceae) highlights the ecological relevance of drought in aseasonal tropical rainforests.</title>
        <authorList>
            <person name="Ng K.K.S."/>
            <person name="Kobayashi M.J."/>
            <person name="Fawcett J.A."/>
            <person name="Hatakeyama M."/>
            <person name="Paape T."/>
            <person name="Ng C.H."/>
            <person name="Ang C.C."/>
            <person name="Tnah L.H."/>
            <person name="Lee C.T."/>
            <person name="Nishiyama T."/>
            <person name="Sese J."/>
            <person name="O'Brien M.J."/>
            <person name="Copetti D."/>
            <person name="Mohd Noor M.I."/>
            <person name="Ong R.C."/>
            <person name="Putra M."/>
            <person name="Sireger I.Z."/>
            <person name="Indrioko S."/>
            <person name="Kosugi Y."/>
            <person name="Izuno A."/>
            <person name="Isagi Y."/>
            <person name="Lee S.L."/>
            <person name="Shimizu K.K."/>
        </authorList>
    </citation>
    <scope>NUCLEOTIDE SEQUENCE [LARGE SCALE GENOMIC DNA]</scope>
    <source>
        <strain evidence="1">214</strain>
    </source>
</reference>
<evidence type="ECO:0000313" key="2">
    <source>
        <dbReference type="Proteomes" id="UP001054252"/>
    </source>
</evidence>
<proteinExistence type="predicted"/>
<sequence>MIHDTATVIVRGNSYLGGGGCSLHRPSPYQEMAMVMEVAPCSCFEKVFFQVIRWCNFL</sequence>
<gene>
    <name evidence="1" type="ORF">SLEP1_g15213</name>
</gene>
<keyword evidence="2" id="KW-1185">Reference proteome</keyword>
<name>A0AAV5IUF3_9ROSI</name>
<dbReference type="EMBL" id="BPVZ01000019">
    <property type="protein sequence ID" value="GKV02823.1"/>
    <property type="molecule type" value="Genomic_DNA"/>
</dbReference>
<organism evidence="1 2">
    <name type="scientific">Rubroshorea leprosula</name>
    <dbReference type="NCBI Taxonomy" id="152421"/>
    <lineage>
        <taxon>Eukaryota</taxon>
        <taxon>Viridiplantae</taxon>
        <taxon>Streptophyta</taxon>
        <taxon>Embryophyta</taxon>
        <taxon>Tracheophyta</taxon>
        <taxon>Spermatophyta</taxon>
        <taxon>Magnoliopsida</taxon>
        <taxon>eudicotyledons</taxon>
        <taxon>Gunneridae</taxon>
        <taxon>Pentapetalae</taxon>
        <taxon>rosids</taxon>
        <taxon>malvids</taxon>
        <taxon>Malvales</taxon>
        <taxon>Dipterocarpaceae</taxon>
        <taxon>Rubroshorea</taxon>
    </lineage>
</organism>
<comment type="caution">
    <text evidence="1">The sequence shown here is derived from an EMBL/GenBank/DDBJ whole genome shotgun (WGS) entry which is preliminary data.</text>
</comment>
<dbReference type="AlphaFoldDB" id="A0AAV5IUF3"/>